<dbReference type="GO" id="GO:0016020">
    <property type="term" value="C:membrane"/>
    <property type="evidence" value="ECO:0007669"/>
    <property type="project" value="UniProtKB-SubCell"/>
</dbReference>
<reference evidence="6" key="1">
    <citation type="submission" date="2021-01" db="EMBL/GenBank/DDBJ databases">
        <authorList>
            <consortium name="Genoscope - CEA"/>
            <person name="William W."/>
        </authorList>
    </citation>
    <scope>NUCLEOTIDE SEQUENCE</scope>
</reference>
<evidence type="ECO:0000313" key="7">
    <source>
        <dbReference type="Proteomes" id="UP000683925"/>
    </source>
</evidence>
<keyword evidence="4 5" id="KW-0472">Membrane</keyword>
<feature type="transmembrane region" description="Helical" evidence="5">
    <location>
        <begin position="131"/>
        <end position="151"/>
    </location>
</feature>
<name>A0A8S1XB99_PAROT</name>
<keyword evidence="2 5" id="KW-0812">Transmembrane</keyword>
<comment type="subcellular location">
    <subcellularLocation>
        <location evidence="1">Membrane</location>
        <topology evidence="1">Multi-pass membrane protein</topology>
    </subcellularLocation>
</comment>
<protein>
    <submittedName>
        <fullName evidence="6">Uncharacterized protein</fullName>
    </submittedName>
</protein>
<dbReference type="AlphaFoldDB" id="A0A8S1XB99"/>
<dbReference type="OrthoDB" id="10426917at2759"/>
<comment type="caution">
    <text evidence="6">The sequence shown here is derived from an EMBL/GenBank/DDBJ whole genome shotgun (WGS) entry which is preliminary data.</text>
</comment>
<evidence type="ECO:0000256" key="1">
    <source>
        <dbReference type="ARBA" id="ARBA00004141"/>
    </source>
</evidence>
<keyword evidence="7" id="KW-1185">Reference proteome</keyword>
<feature type="transmembrane region" description="Helical" evidence="5">
    <location>
        <begin position="257"/>
        <end position="280"/>
    </location>
</feature>
<dbReference type="Proteomes" id="UP000683925">
    <property type="component" value="Unassembled WGS sequence"/>
</dbReference>
<proteinExistence type="predicted"/>
<organism evidence="6 7">
    <name type="scientific">Paramecium octaurelia</name>
    <dbReference type="NCBI Taxonomy" id="43137"/>
    <lineage>
        <taxon>Eukaryota</taxon>
        <taxon>Sar</taxon>
        <taxon>Alveolata</taxon>
        <taxon>Ciliophora</taxon>
        <taxon>Intramacronucleata</taxon>
        <taxon>Oligohymenophorea</taxon>
        <taxon>Peniculida</taxon>
        <taxon>Parameciidae</taxon>
        <taxon>Paramecium</taxon>
    </lineage>
</organism>
<dbReference type="InterPro" id="IPR006214">
    <property type="entry name" value="Bax_inhibitor_1-related"/>
</dbReference>
<feature type="transmembrane region" description="Helical" evidence="5">
    <location>
        <begin position="163"/>
        <end position="184"/>
    </location>
</feature>
<evidence type="ECO:0000256" key="3">
    <source>
        <dbReference type="ARBA" id="ARBA00022989"/>
    </source>
</evidence>
<dbReference type="OMA" id="IFIMTAP"/>
<evidence type="ECO:0000313" key="6">
    <source>
        <dbReference type="EMBL" id="CAD8198407.1"/>
    </source>
</evidence>
<feature type="transmembrane region" description="Helical" evidence="5">
    <location>
        <begin position="191"/>
        <end position="210"/>
    </location>
</feature>
<feature type="transmembrane region" description="Helical" evidence="5">
    <location>
        <begin position="216"/>
        <end position="236"/>
    </location>
</feature>
<dbReference type="Pfam" id="PF01027">
    <property type="entry name" value="Bax1-I"/>
    <property type="match status" value="1"/>
</dbReference>
<keyword evidence="3 5" id="KW-1133">Transmembrane helix</keyword>
<evidence type="ECO:0000256" key="5">
    <source>
        <dbReference type="SAM" id="Phobius"/>
    </source>
</evidence>
<evidence type="ECO:0000256" key="2">
    <source>
        <dbReference type="ARBA" id="ARBA00022692"/>
    </source>
</evidence>
<dbReference type="EMBL" id="CAJJDP010000116">
    <property type="protein sequence ID" value="CAD8198407.1"/>
    <property type="molecule type" value="Genomic_DNA"/>
</dbReference>
<sequence length="297" mass="34264">MSKVSDNNQGYDDSPMVAFFEDYGGPDTFFGTLRGIGWRQAAYKQKGEKYASFEEIMRFFIKIYALLIGMVSIFYLMTFLFLFTNWQTLEDYEPVYFNTNLYLGTLVVTILIGVAGYVFHKGRQFPINLILYLVLTAGVGYIFGYPLSMLLQDGYYSGQDWIILLYMYSMSLGCYTCLIIILIRKDYELRLNLMVWSIIGVMIFLLFVFILTAPYYIGLLITTFIFHIIHGFLVVIDTKLIISGKFSLKTNQYLSGAIYLYLDITVMLIYFIGCILYAILKSKTKCVRGCCECLLDE</sequence>
<accession>A0A8S1XB99</accession>
<evidence type="ECO:0000256" key="4">
    <source>
        <dbReference type="ARBA" id="ARBA00023136"/>
    </source>
</evidence>
<feature type="transmembrane region" description="Helical" evidence="5">
    <location>
        <begin position="59"/>
        <end position="81"/>
    </location>
</feature>
<gene>
    <name evidence="6" type="ORF">POCTA_138.1.T1160199</name>
</gene>
<feature type="transmembrane region" description="Helical" evidence="5">
    <location>
        <begin position="101"/>
        <end position="119"/>
    </location>
</feature>